<dbReference type="RefSeq" id="WP_244710535.1">
    <property type="nucleotide sequence ID" value="NZ_CP095073.1"/>
</dbReference>
<gene>
    <name evidence="2" type="ORF">MUN89_00515</name>
</gene>
<reference evidence="2 3" key="1">
    <citation type="submission" date="2022-04" db="EMBL/GenBank/DDBJ databases">
        <title>Halobacillus sp. isolated from saltern.</title>
        <authorList>
            <person name="Won M."/>
            <person name="Lee C.-M."/>
            <person name="Woen H.-Y."/>
            <person name="Kwon S.-W."/>
        </authorList>
    </citation>
    <scope>NUCLEOTIDE SEQUENCE [LARGE SCALE GENOMIC DNA]</scope>
    <source>
        <strain evidence="2 3">SSBR10-3</strain>
    </source>
</reference>
<accession>A0ABY4EJ54</accession>
<dbReference type="InterPro" id="IPR000182">
    <property type="entry name" value="GNAT_dom"/>
</dbReference>
<sequence>MEIYLREVKEQDWRSVHNYASLEKVSRYQPWGPNSEEETEAFIQEAVKAALEVPRTRYAYAIMTQGLIGMAGFFDIQTSGTGVSATSEHLKFNRCP</sequence>
<evidence type="ECO:0000313" key="3">
    <source>
        <dbReference type="Proteomes" id="UP000831787"/>
    </source>
</evidence>
<protein>
    <submittedName>
        <fullName evidence="2">GNAT family N-acetyltransferase</fullName>
    </submittedName>
</protein>
<evidence type="ECO:0000259" key="1">
    <source>
        <dbReference type="Pfam" id="PF13302"/>
    </source>
</evidence>
<keyword evidence="3" id="KW-1185">Reference proteome</keyword>
<organism evidence="2 3">
    <name type="scientific">Halobacillus salinarum</name>
    <dbReference type="NCBI Taxonomy" id="2932257"/>
    <lineage>
        <taxon>Bacteria</taxon>
        <taxon>Bacillati</taxon>
        <taxon>Bacillota</taxon>
        <taxon>Bacilli</taxon>
        <taxon>Bacillales</taxon>
        <taxon>Bacillaceae</taxon>
        <taxon>Halobacillus</taxon>
    </lineage>
</organism>
<dbReference type="EMBL" id="CP095073">
    <property type="protein sequence ID" value="UOQ44514.1"/>
    <property type="molecule type" value="Genomic_DNA"/>
</dbReference>
<name>A0ABY4EJ54_9BACI</name>
<dbReference type="Pfam" id="PF13302">
    <property type="entry name" value="Acetyltransf_3"/>
    <property type="match status" value="1"/>
</dbReference>
<feature type="domain" description="N-acetyltransferase" evidence="1">
    <location>
        <begin position="3"/>
        <end position="79"/>
    </location>
</feature>
<dbReference type="InterPro" id="IPR016181">
    <property type="entry name" value="Acyl_CoA_acyltransferase"/>
</dbReference>
<proteinExistence type="predicted"/>
<evidence type="ECO:0000313" key="2">
    <source>
        <dbReference type="EMBL" id="UOQ44514.1"/>
    </source>
</evidence>
<dbReference type="Gene3D" id="3.40.630.30">
    <property type="match status" value="1"/>
</dbReference>
<dbReference type="Proteomes" id="UP000831787">
    <property type="component" value="Chromosome"/>
</dbReference>
<dbReference type="SUPFAM" id="SSF55729">
    <property type="entry name" value="Acyl-CoA N-acyltransferases (Nat)"/>
    <property type="match status" value="1"/>
</dbReference>